<keyword evidence="3" id="KW-1185">Reference proteome</keyword>
<feature type="domain" description="SET" evidence="1">
    <location>
        <begin position="23"/>
        <end position="259"/>
    </location>
</feature>
<sequence>MRRESLPIDRLSPWAQLNSVDFNGVEVLSLGDSRGSGLVATWESDNAAILMSIPQDLVLSLENVWTYARSDKHLLQVLEAVDEYSRTARGAILIFLLLQLTNASTQGKIGVLNPFCEYVKYLPECTSLPTFWTDAEKSLLIGTSLEAALRAKLNSLDREFNHVREKTASIDWCKQLWWDAEIRELTFNDWKQVDAIYRSRALDLPGTGHAIVPCVDMANHASGDETTALYDTDRDGNAILYLRTGKKICPGDEVTITYGDDKGACEMLFSYGFIEDTMISSKELFLDLDIPNDDPLKPAKKAISEVAPGFRLCIQNESISWEGSFVWLICVNEEDGLEFKLLQDRCGETVLQASWKELEILDFTKFPDLLRKEPLWDVFQLRAITVLQNRVEQQLLRLEGSKEAVGETYSLEDLEDMNYDNAMRLRDLEETLLLHAFEDFDKKKLQLAESPTVRAYLGYETSEQVVIPDEEFS</sequence>
<name>A0ABR4B3W8_9LECA</name>
<dbReference type="InterPro" id="IPR050600">
    <property type="entry name" value="SETD3_SETD6_MTase"/>
</dbReference>
<organism evidence="2 3">
    <name type="scientific">Lepraria finkii</name>
    <dbReference type="NCBI Taxonomy" id="1340010"/>
    <lineage>
        <taxon>Eukaryota</taxon>
        <taxon>Fungi</taxon>
        <taxon>Dikarya</taxon>
        <taxon>Ascomycota</taxon>
        <taxon>Pezizomycotina</taxon>
        <taxon>Lecanoromycetes</taxon>
        <taxon>OSLEUM clade</taxon>
        <taxon>Lecanoromycetidae</taxon>
        <taxon>Lecanorales</taxon>
        <taxon>Lecanorineae</taxon>
        <taxon>Stereocaulaceae</taxon>
        <taxon>Lepraria</taxon>
    </lineage>
</organism>
<dbReference type="SUPFAM" id="SSF82199">
    <property type="entry name" value="SET domain"/>
    <property type="match status" value="1"/>
</dbReference>
<evidence type="ECO:0000313" key="2">
    <source>
        <dbReference type="EMBL" id="KAL2052275.1"/>
    </source>
</evidence>
<accession>A0ABR4B3W8</accession>
<dbReference type="InterPro" id="IPR046341">
    <property type="entry name" value="SET_dom_sf"/>
</dbReference>
<dbReference type="PROSITE" id="PS50280">
    <property type="entry name" value="SET"/>
    <property type="match status" value="1"/>
</dbReference>
<evidence type="ECO:0000259" key="1">
    <source>
        <dbReference type="PROSITE" id="PS50280"/>
    </source>
</evidence>
<dbReference type="PANTHER" id="PTHR13271">
    <property type="entry name" value="UNCHARACTERIZED PUTATIVE METHYLTRANSFERASE"/>
    <property type="match status" value="1"/>
</dbReference>
<dbReference type="CDD" id="cd10527">
    <property type="entry name" value="SET_LSMT"/>
    <property type="match status" value="1"/>
</dbReference>
<dbReference type="PANTHER" id="PTHR13271:SF76">
    <property type="entry name" value="SET DOMAIN-CONTAINING PROTEIN 8"/>
    <property type="match status" value="1"/>
</dbReference>
<gene>
    <name evidence="2" type="ORF">ABVK25_007434</name>
</gene>
<evidence type="ECO:0000313" key="3">
    <source>
        <dbReference type="Proteomes" id="UP001590951"/>
    </source>
</evidence>
<dbReference type="Proteomes" id="UP001590951">
    <property type="component" value="Unassembled WGS sequence"/>
</dbReference>
<dbReference type="InterPro" id="IPR001214">
    <property type="entry name" value="SET_dom"/>
</dbReference>
<dbReference type="EMBL" id="JBHFEH010000028">
    <property type="protein sequence ID" value="KAL2052275.1"/>
    <property type="molecule type" value="Genomic_DNA"/>
</dbReference>
<comment type="caution">
    <text evidence="2">The sequence shown here is derived from an EMBL/GenBank/DDBJ whole genome shotgun (WGS) entry which is preliminary data.</text>
</comment>
<dbReference type="Gene3D" id="3.90.1410.10">
    <property type="entry name" value="set domain protein methyltransferase, domain 1"/>
    <property type="match status" value="1"/>
</dbReference>
<protein>
    <recommendedName>
        <fullName evidence="1">SET domain-containing protein</fullName>
    </recommendedName>
</protein>
<reference evidence="2 3" key="1">
    <citation type="submission" date="2024-09" db="EMBL/GenBank/DDBJ databases">
        <title>Rethinking Asexuality: The Enigmatic Case of Functional Sexual Genes in Lepraria (Stereocaulaceae).</title>
        <authorList>
            <person name="Doellman M."/>
            <person name="Sun Y."/>
            <person name="Barcenas-Pena A."/>
            <person name="Lumbsch H.T."/>
            <person name="Grewe F."/>
        </authorList>
    </citation>
    <scope>NUCLEOTIDE SEQUENCE [LARGE SCALE GENOMIC DNA]</scope>
    <source>
        <strain evidence="2 3">Grewe 0041</strain>
    </source>
</reference>
<proteinExistence type="predicted"/>